<evidence type="ECO:0000313" key="1">
    <source>
        <dbReference type="EMBL" id="GLI00343.1"/>
    </source>
</evidence>
<dbReference type="EMBL" id="BSDI01000032">
    <property type="protein sequence ID" value="GLI00343.1"/>
    <property type="molecule type" value="Genomic_DNA"/>
</dbReference>
<sequence>MPQNQNAHRRSRPFAGIKGERTWKEIEPRAFVLTKEAGWGRVRSPRSRAIAWIKGKCTRKEIQPRAFVLDRRKRRGDTPCWAGLGAGVREEEIQPRAFALDRREGAARSGKGP</sequence>
<gene>
    <name evidence="1" type="ORF">Pa4123_56190</name>
</gene>
<dbReference type="Proteomes" id="UP001144280">
    <property type="component" value="Unassembled WGS sequence"/>
</dbReference>
<organism evidence="1 2">
    <name type="scientific">Phytohabitans aurantiacus</name>
    <dbReference type="NCBI Taxonomy" id="3016789"/>
    <lineage>
        <taxon>Bacteria</taxon>
        <taxon>Bacillati</taxon>
        <taxon>Actinomycetota</taxon>
        <taxon>Actinomycetes</taxon>
        <taxon>Micromonosporales</taxon>
        <taxon>Micromonosporaceae</taxon>
    </lineage>
</organism>
<keyword evidence="2" id="KW-1185">Reference proteome</keyword>
<proteinExistence type="predicted"/>
<protein>
    <submittedName>
        <fullName evidence="1">Uncharacterized protein</fullName>
    </submittedName>
</protein>
<name>A0ABQ5R210_9ACTN</name>
<comment type="caution">
    <text evidence="1">The sequence shown here is derived from an EMBL/GenBank/DDBJ whole genome shotgun (WGS) entry which is preliminary data.</text>
</comment>
<accession>A0ABQ5R210</accession>
<reference evidence="1" key="1">
    <citation type="submission" date="2022-12" db="EMBL/GenBank/DDBJ databases">
        <title>New Phytohabitans aurantiacus sp. RD004123 nov., an actinomycete isolated from soil.</title>
        <authorList>
            <person name="Triningsih D.W."/>
            <person name="Harunari E."/>
            <person name="Igarashi Y."/>
        </authorList>
    </citation>
    <scope>NUCLEOTIDE SEQUENCE</scope>
    <source>
        <strain evidence="1">RD004123</strain>
    </source>
</reference>
<evidence type="ECO:0000313" key="2">
    <source>
        <dbReference type="Proteomes" id="UP001144280"/>
    </source>
</evidence>